<keyword evidence="7" id="KW-0732">Signal</keyword>
<evidence type="ECO:0000256" key="3">
    <source>
        <dbReference type="ARBA" id="ARBA00020071"/>
    </source>
</evidence>
<dbReference type="GO" id="GO:0016020">
    <property type="term" value="C:membrane"/>
    <property type="evidence" value="ECO:0007669"/>
    <property type="project" value="TreeGrafter"/>
</dbReference>
<name>A0A211ZVI0_9PROT</name>
<dbReference type="PANTHER" id="PTHR10587:SF133">
    <property type="entry name" value="CHITIN DEACETYLASE 1-RELATED"/>
    <property type="match status" value="1"/>
</dbReference>
<dbReference type="PROSITE" id="PS51677">
    <property type="entry name" value="NODB"/>
    <property type="match status" value="1"/>
</dbReference>
<reference evidence="10" key="1">
    <citation type="submission" date="2017-05" db="EMBL/GenBank/DDBJ databases">
        <authorList>
            <person name="Macchi M."/>
            <person name="Festa S."/>
            <person name="Coppotelli B.M."/>
            <person name="Morelli I.S."/>
        </authorList>
    </citation>
    <scope>NUCLEOTIDE SEQUENCE [LARGE SCALE GENOMIC DNA]</scope>
    <source>
        <strain evidence="10">I</strain>
    </source>
</reference>
<dbReference type="OrthoDB" id="5291101at2"/>
<evidence type="ECO:0000313" key="10">
    <source>
        <dbReference type="Proteomes" id="UP000196655"/>
    </source>
</evidence>
<evidence type="ECO:0000256" key="1">
    <source>
        <dbReference type="ARBA" id="ARBA00003236"/>
    </source>
</evidence>
<evidence type="ECO:0000256" key="4">
    <source>
        <dbReference type="ARBA" id="ARBA00022723"/>
    </source>
</evidence>
<proteinExistence type="inferred from homology"/>
<evidence type="ECO:0000256" key="6">
    <source>
        <dbReference type="ARBA" id="ARBA00032976"/>
    </source>
</evidence>
<evidence type="ECO:0000256" key="2">
    <source>
        <dbReference type="ARBA" id="ARBA00010973"/>
    </source>
</evidence>
<sequence length="284" mass="31756">MRTVRTTYTRLSMAMTSLLLLPIAGQAAEIAITLDDLPYAMPSRVSLDEGCGIVDAVNRTLKEHGVQAMGFAIGARITPETEPLIASFVQSGHDLGNHSWSHPDYNELTSGEFRTETIRAHDVISRWTGSGNFYRFPFLHQGETPEKLAASSAILAELGYRNVPVSIDDDDFLFNSDYMQALANRDPDGADAIAERYLEHMKERTAFFQNLAQEQLGRDVKHILLLHMNKINADHLGDLLDWYRSEGWNFIPVREALADPIYATAGRYVGPKGLSQIQRMAETE</sequence>
<dbReference type="InterPro" id="IPR050248">
    <property type="entry name" value="Polysacc_deacetylase_ArnD"/>
</dbReference>
<comment type="function">
    <text evidence="1">Is involved in generating a small heat-stable compound (Nod), an acylated oligomer of N-acetylglucosamine, that stimulates mitosis in various plant protoplasts.</text>
</comment>
<feature type="chain" id="PRO_5012939506" description="Chitooligosaccharide deacetylase" evidence="7">
    <location>
        <begin position="28"/>
        <end position="284"/>
    </location>
</feature>
<comment type="caution">
    <text evidence="9">The sequence shown here is derived from an EMBL/GenBank/DDBJ whole genome shotgun (WGS) entry which is preliminary data.</text>
</comment>
<dbReference type="AlphaFoldDB" id="A0A211ZVI0"/>
<dbReference type="EMBL" id="NHON01000001">
    <property type="protein sequence ID" value="OWJ69224.1"/>
    <property type="molecule type" value="Genomic_DNA"/>
</dbReference>
<dbReference type="GO" id="GO:0046872">
    <property type="term" value="F:metal ion binding"/>
    <property type="evidence" value="ECO:0007669"/>
    <property type="project" value="UniProtKB-KW"/>
</dbReference>
<feature type="signal peptide" evidence="7">
    <location>
        <begin position="1"/>
        <end position="27"/>
    </location>
</feature>
<keyword evidence="5" id="KW-0378">Hydrolase</keyword>
<dbReference type="GO" id="GO:0005975">
    <property type="term" value="P:carbohydrate metabolic process"/>
    <property type="evidence" value="ECO:0007669"/>
    <property type="project" value="InterPro"/>
</dbReference>
<dbReference type="InterPro" id="IPR002509">
    <property type="entry name" value="NODB_dom"/>
</dbReference>
<evidence type="ECO:0000256" key="5">
    <source>
        <dbReference type="ARBA" id="ARBA00022801"/>
    </source>
</evidence>
<keyword evidence="4" id="KW-0479">Metal-binding</keyword>
<evidence type="ECO:0000256" key="7">
    <source>
        <dbReference type="SAM" id="SignalP"/>
    </source>
</evidence>
<dbReference type="Gene3D" id="3.20.20.370">
    <property type="entry name" value="Glycoside hydrolase/deacetylase"/>
    <property type="match status" value="1"/>
</dbReference>
<feature type="domain" description="NodB homology" evidence="8">
    <location>
        <begin position="28"/>
        <end position="251"/>
    </location>
</feature>
<dbReference type="InterPro" id="IPR011330">
    <property type="entry name" value="Glyco_hydro/deAcase_b/a-brl"/>
</dbReference>
<gene>
    <name evidence="9" type="ORF">BWR60_01445</name>
</gene>
<comment type="similarity">
    <text evidence="2">Belongs to the polysaccharide deacetylase family.</text>
</comment>
<dbReference type="GO" id="GO:0016810">
    <property type="term" value="F:hydrolase activity, acting on carbon-nitrogen (but not peptide) bonds"/>
    <property type="evidence" value="ECO:0007669"/>
    <property type="project" value="InterPro"/>
</dbReference>
<accession>A0A211ZVI0</accession>
<dbReference type="PANTHER" id="PTHR10587">
    <property type="entry name" value="GLYCOSYL TRANSFERASE-RELATED"/>
    <property type="match status" value="1"/>
</dbReference>
<evidence type="ECO:0000313" key="9">
    <source>
        <dbReference type="EMBL" id="OWJ69224.1"/>
    </source>
</evidence>
<evidence type="ECO:0000259" key="8">
    <source>
        <dbReference type="PROSITE" id="PS51677"/>
    </source>
</evidence>
<dbReference type="SUPFAM" id="SSF88713">
    <property type="entry name" value="Glycoside hydrolase/deacetylase"/>
    <property type="match status" value="1"/>
</dbReference>
<organism evidence="9 10">
    <name type="scientific">Inquilinus limosus</name>
    <dbReference type="NCBI Taxonomy" id="171674"/>
    <lineage>
        <taxon>Bacteria</taxon>
        <taxon>Pseudomonadati</taxon>
        <taxon>Pseudomonadota</taxon>
        <taxon>Alphaproteobacteria</taxon>
        <taxon>Rhodospirillales</taxon>
        <taxon>Rhodospirillaceae</taxon>
        <taxon>Inquilinus</taxon>
    </lineage>
</organism>
<protein>
    <recommendedName>
        <fullName evidence="3">Chitooligosaccharide deacetylase</fullName>
    </recommendedName>
    <alternativeName>
        <fullName evidence="6">Nodulation protein B</fullName>
    </alternativeName>
</protein>
<keyword evidence="10" id="KW-1185">Reference proteome</keyword>
<dbReference type="Proteomes" id="UP000196655">
    <property type="component" value="Unassembled WGS sequence"/>
</dbReference>
<dbReference type="Pfam" id="PF01522">
    <property type="entry name" value="Polysacc_deac_1"/>
    <property type="match status" value="1"/>
</dbReference>